<reference evidence="2 3" key="1">
    <citation type="submission" date="2020-01" db="EMBL/GenBank/DDBJ databases">
        <title>Genomes of bacteria type strains.</title>
        <authorList>
            <person name="Chen J."/>
            <person name="Zhu S."/>
            <person name="Yang J."/>
        </authorList>
    </citation>
    <scope>NUCLEOTIDE SEQUENCE [LARGE SCALE GENOMIC DNA]</scope>
    <source>
        <strain evidence="2 3">LMG 22958</strain>
    </source>
</reference>
<keyword evidence="1" id="KW-0732">Signal</keyword>
<keyword evidence="3" id="KW-1185">Reference proteome</keyword>
<dbReference type="AlphaFoldDB" id="A0A6L9MSJ6"/>
<name>A0A6L9MSJ6_9ALTE</name>
<dbReference type="EMBL" id="JAAAWP010000003">
    <property type="protein sequence ID" value="NDW21184.1"/>
    <property type="molecule type" value="Genomic_DNA"/>
</dbReference>
<protein>
    <recommendedName>
        <fullName evidence="4">Outer membrane beta-barrel protein</fullName>
    </recommendedName>
</protein>
<sequence>MKKILGIICLFASFNSLADTLTLRYSTGEYTGLDLDANHYQFTYGGQESDGDDFLFSYLYGAESGAEHPEDEIVRHDFQYLNRDLKDNYYVLSGYRAVYLKDVFNEGDESEEGYGLFYEYGYGAYWEVGSGHGFIANATVGLGVGYLEEEFFGNEKDEKWIVGITYDAAFGYNVSIGDGGAYIRYRALGIPGSEANMHGPEIGVSFRF</sequence>
<comment type="caution">
    <text evidence="2">The sequence shown here is derived from an EMBL/GenBank/DDBJ whole genome shotgun (WGS) entry which is preliminary data.</text>
</comment>
<proteinExistence type="predicted"/>
<dbReference type="Proteomes" id="UP000478837">
    <property type="component" value="Unassembled WGS sequence"/>
</dbReference>
<accession>A0A6L9MSJ6</accession>
<feature type="signal peptide" evidence="1">
    <location>
        <begin position="1"/>
        <end position="18"/>
    </location>
</feature>
<feature type="chain" id="PRO_5026703107" description="Outer membrane beta-barrel protein" evidence="1">
    <location>
        <begin position="19"/>
        <end position="208"/>
    </location>
</feature>
<dbReference type="RefSeq" id="WP_163111017.1">
    <property type="nucleotide sequence ID" value="NZ_JAAAWP010000003.1"/>
</dbReference>
<organism evidence="2 3">
    <name type="scientific">Alteromonas hispanica</name>
    <dbReference type="NCBI Taxonomy" id="315421"/>
    <lineage>
        <taxon>Bacteria</taxon>
        <taxon>Pseudomonadati</taxon>
        <taxon>Pseudomonadota</taxon>
        <taxon>Gammaproteobacteria</taxon>
        <taxon>Alteromonadales</taxon>
        <taxon>Alteromonadaceae</taxon>
        <taxon>Alteromonas/Salinimonas group</taxon>
        <taxon>Alteromonas</taxon>
    </lineage>
</organism>
<gene>
    <name evidence="2" type="ORF">GTW09_06605</name>
</gene>
<evidence type="ECO:0000313" key="2">
    <source>
        <dbReference type="EMBL" id="NDW21184.1"/>
    </source>
</evidence>
<evidence type="ECO:0000256" key="1">
    <source>
        <dbReference type="SAM" id="SignalP"/>
    </source>
</evidence>
<evidence type="ECO:0000313" key="3">
    <source>
        <dbReference type="Proteomes" id="UP000478837"/>
    </source>
</evidence>
<evidence type="ECO:0008006" key="4">
    <source>
        <dbReference type="Google" id="ProtNLM"/>
    </source>
</evidence>